<sequence>MGSFVSIEAAGPLLPEISRLFRELTVTNIEAQKLGEITFSVPYVSEEHFNAIQPCWEIAESMKNLTPQKMMAACGVLENVLVYEEALLGILSEPFLVERAPEPYRQEIQTSRPQVVLERFFCAPCRRDFPTARGLMAHFKLSDTHKMFQEKAQARNMQILQRSATNTQASAPKDYKPV</sequence>
<proteinExistence type="predicted"/>
<dbReference type="GO" id="GO:0008270">
    <property type="term" value="F:zinc ion binding"/>
    <property type="evidence" value="ECO:0007669"/>
    <property type="project" value="UniProtKB-KW"/>
</dbReference>
<evidence type="ECO:0000313" key="3">
    <source>
        <dbReference type="EMBL" id="CAD6191163.1"/>
    </source>
</evidence>
<evidence type="ECO:0000313" key="4">
    <source>
        <dbReference type="Proteomes" id="UP000835052"/>
    </source>
</evidence>
<feature type="domain" description="C2H2-type" evidence="2">
    <location>
        <begin position="120"/>
        <end position="150"/>
    </location>
</feature>
<organism evidence="3 4">
    <name type="scientific">Caenorhabditis auriculariae</name>
    <dbReference type="NCBI Taxonomy" id="2777116"/>
    <lineage>
        <taxon>Eukaryota</taxon>
        <taxon>Metazoa</taxon>
        <taxon>Ecdysozoa</taxon>
        <taxon>Nematoda</taxon>
        <taxon>Chromadorea</taxon>
        <taxon>Rhabditida</taxon>
        <taxon>Rhabditina</taxon>
        <taxon>Rhabditomorpha</taxon>
        <taxon>Rhabditoidea</taxon>
        <taxon>Rhabditidae</taxon>
        <taxon>Peloderinae</taxon>
        <taxon>Caenorhabditis</taxon>
    </lineage>
</organism>
<dbReference type="Proteomes" id="UP000835052">
    <property type="component" value="Unassembled WGS sequence"/>
</dbReference>
<gene>
    <name evidence="3" type="ORF">CAUJ_LOCUS7082</name>
</gene>
<keyword evidence="1" id="KW-0862">Zinc</keyword>
<evidence type="ECO:0000259" key="2">
    <source>
        <dbReference type="PROSITE" id="PS50157"/>
    </source>
</evidence>
<dbReference type="EMBL" id="CAJGYM010000019">
    <property type="protein sequence ID" value="CAD6191163.1"/>
    <property type="molecule type" value="Genomic_DNA"/>
</dbReference>
<keyword evidence="4" id="KW-1185">Reference proteome</keyword>
<dbReference type="AlphaFoldDB" id="A0A8S1H6Z4"/>
<keyword evidence="1" id="KW-0479">Metal-binding</keyword>
<dbReference type="InterPro" id="IPR013087">
    <property type="entry name" value="Znf_C2H2_type"/>
</dbReference>
<reference evidence="3" key="1">
    <citation type="submission" date="2020-10" db="EMBL/GenBank/DDBJ databases">
        <authorList>
            <person name="Kikuchi T."/>
        </authorList>
    </citation>
    <scope>NUCLEOTIDE SEQUENCE</scope>
    <source>
        <strain evidence="3">NKZ352</strain>
    </source>
</reference>
<dbReference type="PROSITE" id="PS50157">
    <property type="entry name" value="ZINC_FINGER_C2H2_2"/>
    <property type="match status" value="1"/>
</dbReference>
<accession>A0A8S1H6Z4</accession>
<protein>
    <recommendedName>
        <fullName evidence="2">C2H2-type domain-containing protein</fullName>
    </recommendedName>
</protein>
<comment type="caution">
    <text evidence="3">The sequence shown here is derived from an EMBL/GenBank/DDBJ whole genome shotgun (WGS) entry which is preliminary data.</text>
</comment>
<name>A0A8S1H6Z4_9PELO</name>
<keyword evidence="1" id="KW-0863">Zinc-finger</keyword>
<evidence type="ECO:0000256" key="1">
    <source>
        <dbReference type="PROSITE-ProRule" id="PRU00042"/>
    </source>
</evidence>